<dbReference type="EMBL" id="KZ293425">
    <property type="protein sequence ID" value="PBK70579.1"/>
    <property type="molecule type" value="Genomic_DNA"/>
</dbReference>
<dbReference type="GO" id="GO:0005657">
    <property type="term" value="C:replication fork"/>
    <property type="evidence" value="ECO:0007669"/>
    <property type="project" value="TreeGrafter"/>
</dbReference>
<accession>A0A2H3BID3</accession>
<dbReference type="InterPro" id="IPR027417">
    <property type="entry name" value="P-loop_NTPase"/>
</dbReference>
<name>A0A2H3BID3_9AGAR</name>
<evidence type="ECO:0000313" key="1">
    <source>
        <dbReference type="EMBL" id="PBK70579.1"/>
    </source>
</evidence>
<organism evidence="1 2">
    <name type="scientific">Armillaria solidipes</name>
    <dbReference type="NCBI Taxonomy" id="1076256"/>
    <lineage>
        <taxon>Eukaryota</taxon>
        <taxon>Fungi</taxon>
        <taxon>Dikarya</taxon>
        <taxon>Basidiomycota</taxon>
        <taxon>Agaricomycotina</taxon>
        <taxon>Agaricomycetes</taxon>
        <taxon>Agaricomycetidae</taxon>
        <taxon>Agaricales</taxon>
        <taxon>Marasmiineae</taxon>
        <taxon>Physalacriaceae</taxon>
        <taxon>Armillaria</taxon>
    </lineage>
</organism>
<keyword evidence="2" id="KW-1185">Reference proteome</keyword>
<proteinExistence type="predicted"/>
<dbReference type="AlphaFoldDB" id="A0A2H3BID3"/>
<dbReference type="STRING" id="1076256.A0A2H3BID3"/>
<evidence type="ECO:0000313" key="2">
    <source>
        <dbReference type="Proteomes" id="UP000218334"/>
    </source>
</evidence>
<dbReference type="GO" id="GO:0006260">
    <property type="term" value="P:DNA replication"/>
    <property type="evidence" value="ECO:0007669"/>
    <property type="project" value="TreeGrafter"/>
</dbReference>
<evidence type="ECO:0008006" key="3">
    <source>
        <dbReference type="Google" id="ProtNLM"/>
    </source>
</evidence>
<dbReference type="PANTHER" id="PTHR23274">
    <property type="entry name" value="DNA HELICASE-RELATED"/>
    <property type="match status" value="1"/>
</dbReference>
<dbReference type="PANTHER" id="PTHR23274:SF51">
    <property type="entry name" value="OS03G0423850 PROTEIN"/>
    <property type="match status" value="1"/>
</dbReference>
<dbReference type="SUPFAM" id="SSF52540">
    <property type="entry name" value="P-loop containing nucleoside triphosphate hydrolases"/>
    <property type="match status" value="1"/>
</dbReference>
<gene>
    <name evidence="1" type="ORF">ARMSODRAFT_884503</name>
</gene>
<feature type="non-terminal residue" evidence="1">
    <location>
        <position position="1"/>
    </location>
</feature>
<protein>
    <recommendedName>
        <fullName evidence="3">ATP-dependent DNA helicase</fullName>
    </recommendedName>
</protein>
<dbReference type="Proteomes" id="UP000218334">
    <property type="component" value="Unassembled WGS sequence"/>
</dbReference>
<reference evidence="2" key="1">
    <citation type="journal article" date="2017" name="Nat. Ecol. Evol.">
        <title>Genome expansion and lineage-specific genetic innovations in the forest pathogenic fungi Armillaria.</title>
        <authorList>
            <person name="Sipos G."/>
            <person name="Prasanna A.N."/>
            <person name="Walter M.C."/>
            <person name="O'Connor E."/>
            <person name="Balint B."/>
            <person name="Krizsan K."/>
            <person name="Kiss B."/>
            <person name="Hess J."/>
            <person name="Varga T."/>
            <person name="Slot J."/>
            <person name="Riley R."/>
            <person name="Boka B."/>
            <person name="Rigling D."/>
            <person name="Barry K."/>
            <person name="Lee J."/>
            <person name="Mihaltcheva S."/>
            <person name="LaButti K."/>
            <person name="Lipzen A."/>
            <person name="Waldron R."/>
            <person name="Moloney N.M."/>
            <person name="Sperisen C."/>
            <person name="Kredics L."/>
            <person name="Vagvoelgyi C."/>
            <person name="Patrignani A."/>
            <person name="Fitzpatrick D."/>
            <person name="Nagy I."/>
            <person name="Doyle S."/>
            <person name="Anderson J.B."/>
            <person name="Grigoriev I.V."/>
            <person name="Gueldener U."/>
            <person name="Muensterkoetter M."/>
            <person name="Nagy L.G."/>
        </authorList>
    </citation>
    <scope>NUCLEOTIDE SEQUENCE [LARGE SCALE GENOMIC DNA]</scope>
    <source>
        <strain evidence="2">28-4</strain>
    </source>
</reference>
<sequence length="167" mass="18435">DVLNSLTEPGIPMHILTLKVGVLCQLTCNFDPSKRLTKNMRIIIRHMFHHSVEVETIPTVIASEAIASETITLPHIDFHFQPRNLNITVHRKQIPLALAYAVTFNGCQGLTVLWLALDVRRPVFSHGQLYSAATCVPNSSDVLILKAEGDLSTVTSGVRANTSAWQV</sequence>